<dbReference type="Proteomes" id="UP000078250">
    <property type="component" value="Unassembled WGS sequence"/>
</dbReference>
<dbReference type="RefSeq" id="WP_064718537.1">
    <property type="nucleotide sequence ID" value="NZ_LXEV01000011.1"/>
</dbReference>
<keyword evidence="2" id="KW-1185">Reference proteome</keyword>
<organism evidence="1 2">
    <name type="scientific">Proteus hauseri ATCC 700826</name>
    <dbReference type="NCBI Taxonomy" id="1354271"/>
    <lineage>
        <taxon>Bacteria</taxon>
        <taxon>Pseudomonadati</taxon>
        <taxon>Pseudomonadota</taxon>
        <taxon>Gammaproteobacteria</taxon>
        <taxon>Enterobacterales</taxon>
        <taxon>Morganellaceae</taxon>
        <taxon>Proteus</taxon>
    </lineage>
</organism>
<dbReference type="Gene3D" id="3.30.70.260">
    <property type="match status" value="1"/>
</dbReference>
<accession>A0AAJ3LUS3</accession>
<gene>
    <name evidence="1" type="ORF">M997_0503</name>
</gene>
<evidence type="ECO:0000313" key="1">
    <source>
        <dbReference type="EMBL" id="OAT49297.1"/>
    </source>
</evidence>
<dbReference type="SUPFAM" id="SSF55021">
    <property type="entry name" value="ACT-like"/>
    <property type="match status" value="1"/>
</dbReference>
<dbReference type="EMBL" id="LXEV01000011">
    <property type="protein sequence ID" value="OAT49297.1"/>
    <property type="molecule type" value="Genomic_DNA"/>
</dbReference>
<proteinExistence type="predicted"/>
<protein>
    <submittedName>
        <fullName evidence="1">Acetolactate synthase small subunit</fullName>
        <ecNumber evidence="1">2.2.1.6</ecNumber>
    </submittedName>
</protein>
<evidence type="ECO:0000313" key="2">
    <source>
        <dbReference type="Proteomes" id="UP000078250"/>
    </source>
</evidence>
<dbReference type="Pfam" id="PF13710">
    <property type="entry name" value="ACT_5"/>
    <property type="match status" value="1"/>
</dbReference>
<keyword evidence="1" id="KW-0808">Transferase</keyword>
<dbReference type="InterPro" id="IPR045865">
    <property type="entry name" value="ACT-like_dom_sf"/>
</dbReference>
<sequence length="93" mass="10648">MNQHNITIEARFCPEILERILRVIRHRGFHICSMNMNITESNNINLALTVSSQRPLDLLCSQLTKLADVAGIQVLQQHQQKEKLQFMSAFGAM</sequence>
<reference evidence="1 2" key="1">
    <citation type="submission" date="2016-04" db="EMBL/GenBank/DDBJ databases">
        <title>ATOL: Assembling a taxonomically balanced genome-scale reconstruction of the evolutionary history of the Enterobacteriaceae.</title>
        <authorList>
            <person name="Plunkett G.III."/>
            <person name="Neeno-Eckwall E.C."/>
            <person name="Glasner J.D."/>
            <person name="Perna N.T."/>
        </authorList>
    </citation>
    <scope>NUCLEOTIDE SEQUENCE [LARGE SCALE GENOMIC DNA]</scope>
    <source>
        <strain evidence="1 2">ATCC 700826</strain>
    </source>
</reference>
<dbReference type="NCBIfam" id="NF008362">
    <property type="entry name" value="PRK11152.1"/>
    <property type="match status" value="1"/>
</dbReference>
<dbReference type="EC" id="2.2.1.6" evidence="1"/>
<dbReference type="AlphaFoldDB" id="A0AAJ3LUS3"/>
<name>A0AAJ3LUS3_PROHU</name>
<comment type="caution">
    <text evidence="1">The sequence shown here is derived from an EMBL/GenBank/DDBJ whole genome shotgun (WGS) entry which is preliminary data.</text>
</comment>
<dbReference type="GO" id="GO:0003984">
    <property type="term" value="F:acetolactate synthase activity"/>
    <property type="evidence" value="ECO:0007669"/>
    <property type="project" value="UniProtKB-EC"/>
</dbReference>